<evidence type="ECO:0000256" key="1">
    <source>
        <dbReference type="SAM" id="MobiDB-lite"/>
    </source>
</evidence>
<dbReference type="InterPro" id="IPR025449">
    <property type="entry name" value="JetB"/>
</dbReference>
<reference evidence="4" key="2">
    <citation type="journal article" date="2019" name="Nat. Med.">
        <title>A library of human gut bacterial isolates paired with longitudinal multiomics data enables mechanistic microbiome research.</title>
        <authorList>
            <person name="Poyet M."/>
            <person name="Groussin M."/>
            <person name="Gibbons S.M."/>
            <person name="Avila-Pacheco J."/>
            <person name="Jiang X."/>
            <person name="Kearney S.M."/>
            <person name="Perrotta A.R."/>
            <person name="Berdy B."/>
            <person name="Zhao S."/>
            <person name="Lieberman T.D."/>
            <person name="Swanson P.K."/>
            <person name="Smith M."/>
            <person name="Roesemann S."/>
            <person name="Alexander J.E."/>
            <person name="Rich S.A."/>
            <person name="Livny J."/>
            <person name="Vlamakis H."/>
            <person name="Clish C."/>
            <person name="Bullock K."/>
            <person name="Deik A."/>
            <person name="Scott J."/>
            <person name="Pierce K.A."/>
            <person name="Xavier R.J."/>
            <person name="Alm E.J."/>
        </authorList>
    </citation>
    <scope>NUCLEOTIDE SEQUENCE</scope>
    <source>
        <strain evidence="4">BIOML-A12</strain>
    </source>
</reference>
<dbReference type="RefSeq" id="WP_009270551.1">
    <property type="nucleotide sequence ID" value="NZ_AP025565.1"/>
</dbReference>
<accession>A0A099I2S6</accession>
<evidence type="ECO:0000313" key="4">
    <source>
        <dbReference type="EMBL" id="MZH54302.1"/>
    </source>
</evidence>
<evidence type="ECO:0000313" key="5">
    <source>
        <dbReference type="Proteomes" id="UP000030008"/>
    </source>
</evidence>
<dbReference type="Pfam" id="PF13835">
    <property type="entry name" value="DUF4194"/>
    <property type="match status" value="1"/>
</dbReference>
<dbReference type="AlphaFoldDB" id="A0A099I2S6"/>
<reference evidence="2 5" key="1">
    <citation type="submission" date="2014-08" db="EMBL/GenBank/DDBJ databases">
        <title>Clostridium innocuum, an unnegligible vancomycin-resistant pathogen causing extra-intestinal infections.</title>
        <authorList>
            <person name="Feng Y."/>
            <person name="Chiu C.-H."/>
        </authorList>
    </citation>
    <scope>NUCLEOTIDE SEQUENCE [LARGE SCALE GENOMIC DNA]</scope>
    <source>
        <strain evidence="2 5">AN88</strain>
    </source>
</reference>
<organism evidence="2 5">
    <name type="scientific">Clostridium innocuum</name>
    <dbReference type="NCBI Taxonomy" id="1522"/>
    <lineage>
        <taxon>Bacteria</taxon>
        <taxon>Bacillati</taxon>
        <taxon>Bacillota</taxon>
        <taxon>Clostridia</taxon>
        <taxon>Eubacteriales</taxon>
        <taxon>Clostridiaceae</taxon>
        <taxon>Clostridium</taxon>
    </lineage>
</organism>
<dbReference type="EMBL" id="JQIF01000109">
    <property type="protein sequence ID" value="KGJ51562.1"/>
    <property type="molecule type" value="Genomic_DNA"/>
</dbReference>
<name>A0A099I2S6_CLOIN</name>
<feature type="compositionally biased region" description="Acidic residues" evidence="1">
    <location>
        <begin position="197"/>
        <end position="206"/>
    </location>
</feature>
<feature type="region of interest" description="Disordered" evidence="1">
    <location>
        <begin position="195"/>
        <end position="222"/>
    </location>
</feature>
<reference evidence="3" key="3">
    <citation type="journal article" date="2022" name="Clin. Infect. Dis.">
        <title>Association between Clostridium innocuum and antibiotic-associated diarrhea in adults and children: A cross-sectional study and comparative genomics analysis.</title>
        <authorList>
            <person name="Cherny K.E."/>
            <person name="Muscat E.B."/>
            <person name="Balaji A."/>
            <person name="Mukherjee J."/>
            <person name="Ozer E.A."/>
            <person name="Angarone M.P."/>
            <person name="Hauser A.R."/>
            <person name="Sichel J.S."/>
            <person name="Amponsah E."/>
            <person name="Kociolek L.K."/>
        </authorList>
    </citation>
    <scope>NUCLEOTIDE SEQUENCE</scope>
    <source>
        <strain evidence="3">NU1-AC-029v</strain>
    </source>
</reference>
<dbReference type="Proteomes" id="UP001203972">
    <property type="component" value="Unassembled WGS sequence"/>
</dbReference>
<sequence length="222" mass="26480">MKVEQLDLKDREEFGRIVNILLAENCIYQYAKIRQFEKKERNADYVFIHDHWDCFEEYLRYAGWLLCRERSSYMGMIYLVNEREDCSCRYRLTKLETQLLLILRNYYEEKMLELDASLTIRISVNELLQLLVDVHAMVSVRPSMQYIHAALQSLQRLNILQKYTQGDEELIWVLPYITCVLTPKRVEEILMKLRNEEGEEDDEAEENAAGQLAVLREDDPEL</sequence>
<dbReference type="EMBL" id="WWTN01000001">
    <property type="protein sequence ID" value="MZH54302.1"/>
    <property type="molecule type" value="Genomic_DNA"/>
</dbReference>
<dbReference type="EMBL" id="JAKTMA010000020">
    <property type="protein sequence ID" value="MCR0233519.1"/>
    <property type="molecule type" value="Genomic_DNA"/>
</dbReference>
<protein>
    <submittedName>
        <fullName evidence="3">DUF4194 domain-containing protein</fullName>
    </submittedName>
</protein>
<evidence type="ECO:0000313" key="2">
    <source>
        <dbReference type="EMBL" id="KGJ51562.1"/>
    </source>
</evidence>
<dbReference type="Proteomes" id="UP000604383">
    <property type="component" value="Unassembled WGS sequence"/>
</dbReference>
<gene>
    <name evidence="2" type="ORF">CIAN88_19935</name>
    <name evidence="4" type="ORF">GT664_00710</name>
    <name evidence="3" type="ORF">MKC95_12140</name>
</gene>
<dbReference type="Proteomes" id="UP000030008">
    <property type="component" value="Unassembled WGS sequence"/>
</dbReference>
<comment type="caution">
    <text evidence="2">The sequence shown here is derived from an EMBL/GenBank/DDBJ whole genome shotgun (WGS) entry which is preliminary data.</text>
</comment>
<proteinExistence type="predicted"/>
<evidence type="ECO:0000313" key="3">
    <source>
        <dbReference type="EMBL" id="MCR0233519.1"/>
    </source>
</evidence>